<protein>
    <submittedName>
        <fullName evidence="3">UPF0568 protein C14orf166 (inferred by orthology to a human protein)</fullName>
    </submittedName>
</protein>
<name>A0A0M3IY15_ANISI</name>
<dbReference type="AlphaFoldDB" id="A0A0M3IY15"/>
<dbReference type="EMBL" id="UYRR01000008">
    <property type="protein sequence ID" value="VDK17309.1"/>
    <property type="molecule type" value="Genomic_DNA"/>
</dbReference>
<dbReference type="PANTHER" id="PTHR15924">
    <property type="entry name" value="CLE"/>
    <property type="match status" value="1"/>
</dbReference>
<dbReference type="InterPro" id="IPR019265">
    <property type="entry name" value="RTRAF"/>
</dbReference>
<sequence length="257" mass="28771">MSRRKLEVLGFSSDSIDYEDAAQVHELIDWLEDHHIRHYKPEHRSALRAVDLDIWQPAMEKVGSYLAELGCLLKLGETPLKEIIDWLLDYAIALQYASNKEAHNLTSKSLAEMREERYHRQKASDPLSNLDFQSEAAKKGIESLRSVLGIATYPDPDVLLNASCKFIVVNLTDDAIDESNKANKAGAPQAMTMQLSRFDLGMLSSKDGGVDAAVRALRLNHLENLREVQTEINEAIVAVQELTADPKTDKRLGKVGF</sequence>
<dbReference type="Proteomes" id="UP000267096">
    <property type="component" value="Unassembled WGS sequence"/>
</dbReference>
<keyword evidence="2" id="KW-1185">Reference proteome</keyword>
<accession>A0A0M3IY15</accession>
<gene>
    <name evidence="1" type="ORF">ASIM_LOCUS43</name>
</gene>
<reference evidence="3" key="1">
    <citation type="submission" date="2017-02" db="UniProtKB">
        <authorList>
            <consortium name="WormBaseParasite"/>
        </authorList>
    </citation>
    <scope>IDENTIFICATION</scope>
</reference>
<dbReference type="Pfam" id="PF10036">
    <property type="entry name" value="RLL"/>
    <property type="match status" value="1"/>
</dbReference>
<evidence type="ECO:0000313" key="3">
    <source>
        <dbReference type="WBParaSite" id="ASIM_0000012801-mRNA-1"/>
    </source>
</evidence>
<reference evidence="1 2" key="2">
    <citation type="submission" date="2018-11" db="EMBL/GenBank/DDBJ databases">
        <authorList>
            <consortium name="Pathogen Informatics"/>
        </authorList>
    </citation>
    <scope>NUCLEOTIDE SEQUENCE [LARGE SCALE GENOMIC DNA]</scope>
</reference>
<proteinExistence type="predicted"/>
<organism evidence="3">
    <name type="scientific">Anisakis simplex</name>
    <name type="common">Herring worm</name>
    <dbReference type="NCBI Taxonomy" id="6269"/>
    <lineage>
        <taxon>Eukaryota</taxon>
        <taxon>Metazoa</taxon>
        <taxon>Ecdysozoa</taxon>
        <taxon>Nematoda</taxon>
        <taxon>Chromadorea</taxon>
        <taxon>Rhabditida</taxon>
        <taxon>Spirurina</taxon>
        <taxon>Ascaridomorpha</taxon>
        <taxon>Ascaridoidea</taxon>
        <taxon>Anisakidae</taxon>
        <taxon>Anisakis</taxon>
        <taxon>Anisakis simplex complex</taxon>
    </lineage>
</organism>
<dbReference type="OrthoDB" id="514167at2759"/>
<dbReference type="WBParaSite" id="ASIM_0000012801-mRNA-1">
    <property type="protein sequence ID" value="ASIM_0000012801-mRNA-1"/>
    <property type="gene ID" value="ASIM_0000012801"/>
</dbReference>
<evidence type="ECO:0000313" key="1">
    <source>
        <dbReference type="EMBL" id="VDK17309.1"/>
    </source>
</evidence>
<evidence type="ECO:0000313" key="2">
    <source>
        <dbReference type="Proteomes" id="UP000267096"/>
    </source>
</evidence>